<dbReference type="GO" id="GO:0005886">
    <property type="term" value="C:plasma membrane"/>
    <property type="evidence" value="ECO:0007669"/>
    <property type="project" value="UniProtKB-SubCell"/>
</dbReference>
<evidence type="ECO:0000256" key="3">
    <source>
        <dbReference type="ARBA" id="ARBA00022989"/>
    </source>
</evidence>
<feature type="transmembrane region" description="Helical" evidence="5">
    <location>
        <begin position="256"/>
        <end position="285"/>
    </location>
</feature>
<evidence type="ECO:0000256" key="2">
    <source>
        <dbReference type="ARBA" id="ARBA00022692"/>
    </source>
</evidence>
<dbReference type="Pfam" id="PF12911">
    <property type="entry name" value="OppC_N"/>
    <property type="match status" value="1"/>
</dbReference>
<evidence type="ECO:0000256" key="1">
    <source>
        <dbReference type="ARBA" id="ARBA00004651"/>
    </source>
</evidence>
<dbReference type="CDD" id="cd06261">
    <property type="entry name" value="TM_PBP2"/>
    <property type="match status" value="1"/>
</dbReference>
<keyword evidence="8" id="KW-1185">Reference proteome</keyword>
<feature type="transmembrane region" description="Helical" evidence="5">
    <location>
        <begin position="305"/>
        <end position="326"/>
    </location>
</feature>
<dbReference type="InterPro" id="IPR000515">
    <property type="entry name" value="MetI-like"/>
</dbReference>
<keyword evidence="4 5" id="KW-0472">Membrane</keyword>
<evidence type="ECO:0000259" key="6">
    <source>
        <dbReference type="PROSITE" id="PS50928"/>
    </source>
</evidence>
<name>A0A3D8IFG1_9HELI</name>
<feature type="transmembrane region" description="Helical" evidence="5">
    <location>
        <begin position="179"/>
        <end position="197"/>
    </location>
</feature>
<protein>
    <submittedName>
        <fullName evidence="7">ABC transporter permease</fullName>
    </submittedName>
</protein>
<keyword evidence="3 5" id="KW-1133">Transmembrane helix</keyword>
<dbReference type="GO" id="GO:0042884">
    <property type="term" value="P:microcin transport"/>
    <property type="evidence" value="ECO:0007669"/>
    <property type="project" value="TreeGrafter"/>
</dbReference>
<sequence>MKKRILNQRRFLAFKQNKRAYFSLWIFAVLFIICMSAEFIANDKPLFVRYAGANYFPLFHDYPETTFGGDFESIANFNDSYLQDKIREKGFFVMPLIPYAYDSVIYDLPTPSPSPPSLKNPLGTDDLGRDVLARLLYGLKTSILFGLILTFFSSIIGLFIGAICGYFGGKIDLLGQRLIEIWSGMPILFVLIIFASLLEPNFWSILCVILLFSWIALVPFVRAEFLKVRNLDYIKAAKMLGVSHFRIMLYHILPNALVATITYLPFILCGSITTLASLDFLGLGLPPPSASLGEILSQGKNNLNAPWLGLSGFFALSFLLCLLVFIGEGLRDCLRSENILIKEKEQ</sequence>
<organism evidence="7 8">
    <name type="scientific">Helicobacter ganmani</name>
    <dbReference type="NCBI Taxonomy" id="60246"/>
    <lineage>
        <taxon>Bacteria</taxon>
        <taxon>Pseudomonadati</taxon>
        <taxon>Campylobacterota</taxon>
        <taxon>Epsilonproteobacteria</taxon>
        <taxon>Campylobacterales</taxon>
        <taxon>Helicobacteraceae</taxon>
        <taxon>Helicobacter</taxon>
    </lineage>
</organism>
<evidence type="ECO:0000313" key="7">
    <source>
        <dbReference type="EMBL" id="RDU63636.1"/>
    </source>
</evidence>
<dbReference type="PROSITE" id="PS50928">
    <property type="entry name" value="ABC_TM1"/>
    <property type="match status" value="1"/>
</dbReference>
<dbReference type="SUPFAM" id="SSF161098">
    <property type="entry name" value="MetI-like"/>
    <property type="match status" value="1"/>
</dbReference>
<feature type="transmembrane region" description="Helical" evidence="5">
    <location>
        <begin position="21"/>
        <end position="41"/>
    </location>
</feature>
<dbReference type="InterPro" id="IPR025966">
    <property type="entry name" value="OppC_N"/>
</dbReference>
<dbReference type="GO" id="GO:0055085">
    <property type="term" value="P:transmembrane transport"/>
    <property type="evidence" value="ECO:0007669"/>
    <property type="project" value="InterPro"/>
</dbReference>
<comment type="caution">
    <text evidence="7">The sequence shown here is derived from an EMBL/GenBank/DDBJ whole genome shotgun (WGS) entry which is preliminary data.</text>
</comment>
<dbReference type="PANTHER" id="PTHR30325:SF0">
    <property type="entry name" value="INNER MEMBRANE ABC TRANSPORTER PERMEASE PROTEIN YEJE"/>
    <property type="match status" value="1"/>
</dbReference>
<dbReference type="RefSeq" id="WP_115550967.1">
    <property type="nucleotide sequence ID" value="NZ_CAONBV010000060.1"/>
</dbReference>
<dbReference type="Proteomes" id="UP000256650">
    <property type="component" value="Unassembled WGS sequence"/>
</dbReference>
<dbReference type="OrthoDB" id="9783218at2"/>
<dbReference type="InterPro" id="IPR035906">
    <property type="entry name" value="MetI-like_sf"/>
</dbReference>
<comment type="similarity">
    <text evidence="5">Belongs to the binding-protein-dependent transport system permease family.</text>
</comment>
<dbReference type="Pfam" id="PF00528">
    <property type="entry name" value="BPD_transp_1"/>
    <property type="match status" value="1"/>
</dbReference>
<keyword evidence="5" id="KW-0813">Transport</keyword>
<keyword evidence="2 5" id="KW-0812">Transmembrane</keyword>
<comment type="subcellular location">
    <subcellularLocation>
        <location evidence="1 5">Cell membrane</location>
        <topology evidence="1 5">Multi-pass membrane protein</topology>
    </subcellularLocation>
</comment>
<evidence type="ECO:0000313" key="8">
    <source>
        <dbReference type="Proteomes" id="UP000256650"/>
    </source>
</evidence>
<feature type="transmembrane region" description="Helical" evidence="5">
    <location>
        <begin position="203"/>
        <end position="221"/>
    </location>
</feature>
<evidence type="ECO:0000256" key="5">
    <source>
        <dbReference type="RuleBase" id="RU363032"/>
    </source>
</evidence>
<gene>
    <name evidence="7" type="ORF">CQA43_02065</name>
</gene>
<dbReference type="GeneID" id="82535073"/>
<proteinExistence type="inferred from homology"/>
<accession>A0A3D8IFG1</accession>
<feature type="domain" description="ABC transmembrane type-1" evidence="6">
    <location>
        <begin position="139"/>
        <end position="331"/>
    </location>
</feature>
<dbReference type="AlphaFoldDB" id="A0A3D8IFG1"/>
<dbReference type="Gene3D" id="1.10.3720.10">
    <property type="entry name" value="MetI-like"/>
    <property type="match status" value="1"/>
</dbReference>
<reference evidence="7 8" key="1">
    <citation type="submission" date="2018-04" db="EMBL/GenBank/DDBJ databases">
        <title>Novel Campyloabacter and Helicobacter Species and Strains.</title>
        <authorList>
            <person name="Mannion A.J."/>
            <person name="Shen Z."/>
            <person name="Fox J.G."/>
        </authorList>
    </citation>
    <scope>NUCLEOTIDE SEQUENCE [LARGE SCALE GENOMIC DNA]</scope>
    <source>
        <strain evidence="7 8">MIT 99-5101</strain>
    </source>
</reference>
<dbReference type="PANTHER" id="PTHR30325">
    <property type="entry name" value="MEMBRANE COMPONENT OF ABC TRANSPORTER"/>
    <property type="match status" value="1"/>
</dbReference>
<feature type="transmembrane region" description="Helical" evidence="5">
    <location>
        <begin position="143"/>
        <end position="167"/>
    </location>
</feature>
<evidence type="ECO:0000256" key="4">
    <source>
        <dbReference type="ARBA" id="ARBA00023136"/>
    </source>
</evidence>
<dbReference type="EMBL" id="NXLS01000002">
    <property type="protein sequence ID" value="RDU63636.1"/>
    <property type="molecule type" value="Genomic_DNA"/>
</dbReference>